<proteinExistence type="predicted"/>
<feature type="transmembrane region" description="Helical" evidence="6">
    <location>
        <begin position="66"/>
        <end position="85"/>
    </location>
</feature>
<keyword evidence="5 6" id="KW-0472">Membrane</keyword>
<dbReference type="InterPro" id="IPR027379">
    <property type="entry name" value="CLS_N"/>
</dbReference>
<gene>
    <name evidence="8" type="ORF">SAMN05421642_103136</name>
</gene>
<comment type="subcellular location">
    <subcellularLocation>
        <location evidence="1">Cell membrane</location>
        <topology evidence="1">Multi-pass membrane protein</topology>
    </subcellularLocation>
</comment>
<evidence type="ECO:0000256" key="1">
    <source>
        <dbReference type="ARBA" id="ARBA00004651"/>
    </source>
</evidence>
<keyword evidence="3 6" id="KW-0812">Transmembrane</keyword>
<dbReference type="STRING" id="398843.A3K89_19410"/>
<name>A0A239F667_9NOCA</name>
<accession>A0A239F667</accession>
<feature type="transmembrane region" description="Helical" evidence="6">
    <location>
        <begin position="29"/>
        <end position="54"/>
    </location>
</feature>
<evidence type="ECO:0000256" key="2">
    <source>
        <dbReference type="ARBA" id="ARBA00022475"/>
    </source>
</evidence>
<evidence type="ECO:0000256" key="5">
    <source>
        <dbReference type="ARBA" id="ARBA00023136"/>
    </source>
</evidence>
<evidence type="ECO:0000313" key="9">
    <source>
        <dbReference type="Proteomes" id="UP000198327"/>
    </source>
</evidence>
<protein>
    <submittedName>
        <fullName evidence="8">Phospholipase_D-nuclease N-terminal</fullName>
    </submittedName>
</protein>
<dbReference type="EMBL" id="FZOW01000003">
    <property type="protein sequence ID" value="SNS52419.1"/>
    <property type="molecule type" value="Genomic_DNA"/>
</dbReference>
<keyword evidence="2" id="KW-1003">Cell membrane</keyword>
<keyword evidence="9" id="KW-1185">Reference proteome</keyword>
<dbReference type="GO" id="GO:0005886">
    <property type="term" value="C:plasma membrane"/>
    <property type="evidence" value="ECO:0007669"/>
    <property type="project" value="UniProtKB-SubCell"/>
</dbReference>
<evidence type="ECO:0000259" key="7">
    <source>
        <dbReference type="Pfam" id="PF13396"/>
    </source>
</evidence>
<evidence type="ECO:0000256" key="4">
    <source>
        <dbReference type="ARBA" id="ARBA00022989"/>
    </source>
</evidence>
<evidence type="ECO:0000313" key="8">
    <source>
        <dbReference type="EMBL" id="SNS52419.1"/>
    </source>
</evidence>
<dbReference type="AlphaFoldDB" id="A0A239F667"/>
<evidence type="ECO:0000256" key="3">
    <source>
        <dbReference type="ARBA" id="ARBA00022692"/>
    </source>
</evidence>
<evidence type="ECO:0000256" key="6">
    <source>
        <dbReference type="SAM" id="Phobius"/>
    </source>
</evidence>
<organism evidence="8 9">
    <name type="scientific">Rhodococcoides kyotonense</name>
    <dbReference type="NCBI Taxonomy" id="398843"/>
    <lineage>
        <taxon>Bacteria</taxon>
        <taxon>Bacillati</taxon>
        <taxon>Actinomycetota</taxon>
        <taxon>Actinomycetes</taxon>
        <taxon>Mycobacteriales</taxon>
        <taxon>Nocardiaceae</taxon>
        <taxon>Rhodococcoides</taxon>
    </lineage>
</organism>
<reference evidence="9" key="1">
    <citation type="submission" date="2017-06" db="EMBL/GenBank/DDBJ databases">
        <authorList>
            <person name="Varghese N."/>
            <person name="Submissions S."/>
        </authorList>
    </citation>
    <scope>NUCLEOTIDE SEQUENCE [LARGE SCALE GENOMIC DNA]</scope>
    <source>
        <strain evidence="9">JCM 23211</strain>
    </source>
</reference>
<dbReference type="Pfam" id="PF13396">
    <property type="entry name" value="PLDc_N"/>
    <property type="match status" value="1"/>
</dbReference>
<keyword evidence="4 6" id="KW-1133">Transmembrane helix</keyword>
<dbReference type="Proteomes" id="UP000198327">
    <property type="component" value="Unassembled WGS sequence"/>
</dbReference>
<sequence length="147" mass="16770">MLPRWCEHELQASPTSEMGLGIVDSFWDFLWLIIVSFAFVAYLMVLFSIIGDLFRDHKTSGWIKAVWVFFLIVAPFLTALIYIIVKGGDMTRRQVVAVERAKDEQEQYIKQVAGRTSAEEIAHAKTLLDNGTISEAEFSQLKEKALR</sequence>
<feature type="domain" description="Cardiolipin synthase N-terminal" evidence="7">
    <location>
        <begin position="41"/>
        <end position="85"/>
    </location>
</feature>